<keyword evidence="5" id="KW-1185">Reference proteome</keyword>
<keyword evidence="1 4" id="KW-0378">Hydrolase</keyword>
<gene>
    <name evidence="4" type="ORF">RM446_01605</name>
</gene>
<dbReference type="EMBL" id="JAVREK010000001">
    <property type="protein sequence ID" value="MDT0300808.1"/>
    <property type="molecule type" value="Genomic_DNA"/>
</dbReference>
<dbReference type="InterPro" id="IPR036452">
    <property type="entry name" value="Ribo_hydro-like"/>
</dbReference>
<keyword evidence="2" id="KW-0326">Glycosidase</keyword>
<evidence type="ECO:0000313" key="4">
    <source>
        <dbReference type="EMBL" id="MDT0300808.1"/>
    </source>
</evidence>
<evidence type="ECO:0000256" key="2">
    <source>
        <dbReference type="ARBA" id="ARBA00023295"/>
    </source>
</evidence>
<comment type="caution">
    <text evidence="4">The sequence shown here is derived from an EMBL/GenBank/DDBJ whole genome shotgun (WGS) entry which is preliminary data.</text>
</comment>
<dbReference type="GO" id="GO:0016787">
    <property type="term" value="F:hydrolase activity"/>
    <property type="evidence" value="ECO:0007669"/>
    <property type="project" value="UniProtKB-KW"/>
</dbReference>
<proteinExistence type="predicted"/>
<reference evidence="5" key="1">
    <citation type="submission" date="2023-07" db="EMBL/GenBank/DDBJ databases">
        <title>30 novel species of actinomycetes from the DSMZ collection.</title>
        <authorList>
            <person name="Nouioui I."/>
        </authorList>
    </citation>
    <scope>NUCLEOTIDE SEQUENCE [LARGE SCALE GENOMIC DNA]</scope>
    <source>
        <strain evidence="5">DSM 45055</strain>
    </source>
</reference>
<evidence type="ECO:0000313" key="5">
    <source>
        <dbReference type="Proteomes" id="UP001183226"/>
    </source>
</evidence>
<dbReference type="InterPro" id="IPR023186">
    <property type="entry name" value="IUNH"/>
</dbReference>
<dbReference type="InterPro" id="IPR001910">
    <property type="entry name" value="Inosine/uridine_hydrolase_dom"/>
</dbReference>
<dbReference type="Proteomes" id="UP001183226">
    <property type="component" value="Unassembled WGS sequence"/>
</dbReference>
<dbReference type="PANTHER" id="PTHR12304">
    <property type="entry name" value="INOSINE-URIDINE PREFERRING NUCLEOSIDE HYDROLASE"/>
    <property type="match status" value="1"/>
</dbReference>
<accession>A0ABU2KNQ5</accession>
<sequence length="352" mass="37647">MGDDRNENTEELRCHRQAIIDLGEAMPGSGPGALGEALPKSDAWPEDLRDTPMIIDTDIGGDADDALAVALAARCVSHLALVTTADETGSEQGRGQRARFARYLLDSVGRTETPVTAGADLGGTRYYCVEGLTPAQVPPQEADVVSAVRRLAAERTGPIRWVGMGPMTNLADLLSHAPEVASRLRVTQMGGALRYRDPERAEHNFRLDAAAVHTVFGAIADGLLPAPEFVTSEVTYTPEIRVDSSHALYRKLRAFDAPPWAALLGTHLDRWFSGADLPIPGTLQHDALTLSAALKLPFVQSEDMPLAVDDIGRTTVSVEGTVVQVSTAAHYSGFMSWLQTGLDPAIAPAPRP</sequence>
<name>A0ABU2KNQ5_9ACTN</name>
<evidence type="ECO:0000259" key="3">
    <source>
        <dbReference type="Pfam" id="PF01156"/>
    </source>
</evidence>
<dbReference type="Gene3D" id="3.90.245.10">
    <property type="entry name" value="Ribonucleoside hydrolase-like"/>
    <property type="match status" value="1"/>
</dbReference>
<dbReference type="PANTHER" id="PTHR12304:SF4">
    <property type="entry name" value="URIDINE NUCLEOSIDASE"/>
    <property type="match status" value="1"/>
</dbReference>
<dbReference type="SUPFAM" id="SSF53590">
    <property type="entry name" value="Nucleoside hydrolase"/>
    <property type="match status" value="1"/>
</dbReference>
<feature type="domain" description="Inosine/uridine-preferring nucleoside hydrolase" evidence="3">
    <location>
        <begin position="53"/>
        <end position="318"/>
    </location>
</feature>
<protein>
    <submittedName>
        <fullName evidence="4">Nucleoside hydrolase</fullName>
    </submittedName>
</protein>
<organism evidence="4 5">
    <name type="scientific">Streptomonospora wellingtoniae</name>
    <dbReference type="NCBI Taxonomy" id="3075544"/>
    <lineage>
        <taxon>Bacteria</taxon>
        <taxon>Bacillati</taxon>
        <taxon>Actinomycetota</taxon>
        <taxon>Actinomycetes</taxon>
        <taxon>Streptosporangiales</taxon>
        <taxon>Nocardiopsidaceae</taxon>
        <taxon>Streptomonospora</taxon>
    </lineage>
</organism>
<evidence type="ECO:0000256" key="1">
    <source>
        <dbReference type="ARBA" id="ARBA00022801"/>
    </source>
</evidence>
<dbReference type="RefSeq" id="WP_311543231.1">
    <property type="nucleotide sequence ID" value="NZ_JAVREK010000001.1"/>
</dbReference>
<dbReference type="Pfam" id="PF01156">
    <property type="entry name" value="IU_nuc_hydro"/>
    <property type="match status" value="1"/>
</dbReference>